<reference evidence="4" key="1">
    <citation type="submission" date="2021-04" db="EMBL/GenBank/DDBJ databases">
        <title>Pseudonocardia sp. nov., isolated from sandy soil of mangrove forest.</title>
        <authorList>
            <person name="Zan Z."/>
            <person name="Huang R."/>
            <person name="Liu W."/>
        </authorList>
    </citation>
    <scope>NUCLEOTIDE SEQUENCE</scope>
    <source>
        <strain evidence="4">S2-4</strain>
    </source>
</reference>
<dbReference type="InterPro" id="IPR001940">
    <property type="entry name" value="Peptidase_S1C"/>
</dbReference>
<dbReference type="RefSeq" id="WP_252437642.1">
    <property type="nucleotide sequence ID" value="NZ_JAGSOV010000023.1"/>
</dbReference>
<name>A0ABT0ZY42_9PSEU</name>
<dbReference type="PANTHER" id="PTHR43343">
    <property type="entry name" value="PEPTIDASE S12"/>
    <property type="match status" value="1"/>
</dbReference>
<organism evidence="4 5">
    <name type="scientific">Pseudonocardia humida</name>
    <dbReference type="NCBI Taxonomy" id="2800819"/>
    <lineage>
        <taxon>Bacteria</taxon>
        <taxon>Bacillati</taxon>
        <taxon>Actinomycetota</taxon>
        <taxon>Actinomycetes</taxon>
        <taxon>Pseudonocardiales</taxon>
        <taxon>Pseudonocardiaceae</taxon>
        <taxon>Pseudonocardia</taxon>
    </lineage>
</organism>
<dbReference type="EMBL" id="JAGSOV010000023">
    <property type="protein sequence ID" value="MCO1655665.1"/>
    <property type="molecule type" value="Genomic_DNA"/>
</dbReference>
<keyword evidence="3" id="KW-0732">Signal</keyword>
<keyword evidence="5" id="KW-1185">Reference proteome</keyword>
<protein>
    <submittedName>
        <fullName evidence="4">Trypsin-like peptidase domain-containing protein</fullName>
    </submittedName>
</protein>
<comment type="caution">
    <text evidence="4">The sequence shown here is derived from an EMBL/GenBank/DDBJ whole genome shotgun (WGS) entry which is preliminary data.</text>
</comment>
<evidence type="ECO:0000313" key="4">
    <source>
        <dbReference type="EMBL" id="MCO1655665.1"/>
    </source>
</evidence>
<dbReference type="Pfam" id="PF13365">
    <property type="entry name" value="Trypsin_2"/>
    <property type="match status" value="1"/>
</dbReference>
<dbReference type="Proteomes" id="UP001165283">
    <property type="component" value="Unassembled WGS sequence"/>
</dbReference>
<dbReference type="Gene3D" id="2.40.10.120">
    <property type="match status" value="1"/>
</dbReference>
<dbReference type="SUPFAM" id="SSF50494">
    <property type="entry name" value="Trypsin-like serine proteases"/>
    <property type="match status" value="1"/>
</dbReference>
<sequence>MLALAAAGALLAGAAGGAVGAGTSGGGAVLLQGGGGTPAAAAPGTLDAVAAAVLPSVVSVEVRGARGAGTGSGFVIDADGHVLTNAHVVAGGAAVEVVYADGRRVSARIVGTDPATDVAVLRVPAGGAPPPLVLRTSGDLRVGEAVLAVGSPLGLAGTVTAGIVSAVGREARLGDDGNRQTAIQTDAPINPGNSGGPLIDAGGRVVGINTAIASLGSGSIGIGFAIPAERAAEVAGRIVAAR</sequence>
<evidence type="ECO:0000256" key="3">
    <source>
        <dbReference type="SAM" id="SignalP"/>
    </source>
</evidence>
<accession>A0ABT0ZY42</accession>
<keyword evidence="1" id="KW-0645">Protease</keyword>
<proteinExistence type="predicted"/>
<dbReference type="PRINTS" id="PR00834">
    <property type="entry name" value="PROTEASES2C"/>
</dbReference>
<evidence type="ECO:0000313" key="5">
    <source>
        <dbReference type="Proteomes" id="UP001165283"/>
    </source>
</evidence>
<feature type="signal peptide" evidence="3">
    <location>
        <begin position="1"/>
        <end position="20"/>
    </location>
</feature>
<evidence type="ECO:0000256" key="1">
    <source>
        <dbReference type="ARBA" id="ARBA00022670"/>
    </source>
</evidence>
<feature type="chain" id="PRO_5046468662" evidence="3">
    <location>
        <begin position="21"/>
        <end position="242"/>
    </location>
</feature>
<keyword evidence="2" id="KW-0378">Hydrolase</keyword>
<dbReference type="InterPro" id="IPR051201">
    <property type="entry name" value="Chloro_Bact_Ser_Proteases"/>
</dbReference>
<gene>
    <name evidence="4" type="ORF">KDL28_11445</name>
</gene>
<dbReference type="PANTHER" id="PTHR43343:SF3">
    <property type="entry name" value="PROTEASE DO-LIKE 8, CHLOROPLASTIC"/>
    <property type="match status" value="1"/>
</dbReference>
<evidence type="ECO:0000256" key="2">
    <source>
        <dbReference type="ARBA" id="ARBA00022801"/>
    </source>
</evidence>
<dbReference type="InterPro" id="IPR009003">
    <property type="entry name" value="Peptidase_S1_PA"/>
</dbReference>